<feature type="domain" description="GST C-terminal" evidence="2">
    <location>
        <begin position="68"/>
        <end position="193"/>
    </location>
</feature>
<dbReference type="InterPro" id="IPR036282">
    <property type="entry name" value="Glutathione-S-Trfase_C_sf"/>
</dbReference>
<evidence type="ECO:0000259" key="2">
    <source>
        <dbReference type="PROSITE" id="PS50405"/>
    </source>
</evidence>
<protein>
    <submittedName>
        <fullName evidence="3">Putative GST-like protein</fullName>
    </submittedName>
</protein>
<dbReference type="InterPro" id="IPR050983">
    <property type="entry name" value="GST_Omega/HSP26"/>
</dbReference>
<evidence type="ECO:0000259" key="1">
    <source>
        <dbReference type="PROSITE" id="PS50404"/>
    </source>
</evidence>
<dbReference type="OrthoDB" id="249703at2759"/>
<evidence type="ECO:0000313" key="4">
    <source>
        <dbReference type="Proteomes" id="UP000469558"/>
    </source>
</evidence>
<dbReference type="Proteomes" id="UP000469558">
    <property type="component" value="Unassembled WGS sequence"/>
</dbReference>
<dbReference type="EMBL" id="QGMK01000166">
    <property type="protein sequence ID" value="TVY83670.1"/>
    <property type="molecule type" value="Genomic_DNA"/>
</dbReference>
<sequence length="193" mass="21888">MLQLISATPSPYARKVLPWDNTTKTPLHNPLEKLPVLILEDGTSVYESHYILEFIEAKFPGTPMLSQDIDEKLLAKKIEVVVDGVCDALVMLFFEKQRDSESAEWKARQMRKVDGGFKALAEWVGDKTFIIGDRFGLADVATGSVCGYVDVRFAEYPWRTRYPSLAKYADQLNQRQSFKDTVPVAQKILDKIV</sequence>
<name>A0A8T9CHZ8_9HELO</name>
<dbReference type="SUPFAM" id="SSF52833">
    <property type="entry name" value="Thioredoxin-like"/>
    <property type="match status" value="1"/>
</dbReference>
<dbReference type="PANTHER" id="PTHR43968:SF6">
    <property type="entry name" value="GLUTATHIONE S-TRANSFERASE OMEGA"/>
    <property type="match status" value="1"/>
</dbReference>
<dbReference type="InterPro" id="IPR010987">
    <property type="entry name" value="Glutathione-S-Trfase_C-like"/>
</dbReference>
<dbReference type="SUPFAM" id="SSF47616">
    <property type="entry name" value="GST C-terminal domain-like"/>
    <property type="match status" value="1"/>
</dbReference>
<accession>A0A8T9CHZ8</accession>
<proteinExistence type="predicted"/>
<feature type="domain" description="GST N-terminal" evidence="1">
    <location>
        <begin position="1"/>
        <end position="63"/>
    </location>
</feature>
<organism evidence="3 4">
    <name type="scientific">Lachnellula suecica</name>
    <dbReference type="NCBI Taxonomy" id="602035"/>
    <lineage>
        <taxon>Eukaryota</taxon>
        <taxon>Fungi</taxon>
        <taxon>Dikarya</taxon>
        <taxon>Ascomycota</taxon>
        <taxon>Pezizomycotina</taxon>
        <taxon>Leotiomycetes</taxon>
        <taxon>Helotiales</taxon>
        <taxon>Lachnaceae</taxon>
        <taxon>Lachnellula</taxon>
    </lineage>
</organism>
<reference evidence="3 4" key="1">
    <citation type="submission" date="2018-05" db="EMBL/GenBank/DDBJ databases">
        <title>Genome sequencing and assembly of the regulated plant pathogen Lachnellula willkommii and related sister species for the development of diagnostic species identification markers.</title>
        <authorList>
            <person name="Giroux E."/>
            <person name="Bilodeau G."/>
        </authorList>
    </citation>
    <scope>NUCLEOTIDE SEQUENCE [LARGE SCALE GENOMIC DNA]</scope>
    <source>
        <strain evidence="3 4">CBS 268.59</strain>
    </source>
</reference>
<dbReference type="PROSITE" id="PS50405">
    <property type="entry name" value="GST_CTER"/>
    <property type="match status" value="1"/>
</dbReference>
<gene>
    <name evidence="3" type="primary">yibF</name>
    <name evidence="3" type="ORF">LSUE1_G003108</name>
</gene>
<dbReference type="InterPro" id="IPR004045">
    <property type="entry name" value="Glutathione_S-Trfase_N"/>
</dbReference>
<dbReference type="Gene3D" id="1.20.1050.10">
    <property type="match status" value="1"/>
</dbReference>
<comment type="caution">
    <text evidence="3">The sequence shown here is derived from an EMBL/GenBank/DDBJ whole genome shotgun (WGS) entry which is preliminary data.</text>
</comment>
<dbReference type="AlphaFoldDB" id="A0A8T9CHZ8"/>
<keyword evidence="4" id="KW-1185">Reference proteome</keyword>
<dbReference type="Pfam" id="PF13409">
    <property type="entry name" value="GST_N_2"/>
    <property type="match status" value="1"/>
</dbReference>
<dbReference type="GO" id="GO:0005737">
    <property type="term" value="C:cytoplasm"/>
    <property type="evidence" value="ECO:0007669"/>
    <property type="project" value="TreeGrafter"/>
</dbReference>
<dbReference type="Pfam" id="PF13410">
    <property type="entry name" value="GST_C_2"/>
    <property type="match status" value="1"/>
</dbReference>
<dbReference type="PANTHER" id="PTHR43968">
    <property type="match status" value="1"/>
</dbReference>
<evidence type="ECO:0000313" key="3">
    <source>
        <dbReference type="EMBL" id="TVY83670.1"/>
    </source>
</evidence>
<dbReference type="Gene3D" id="3.40.30.10">
    <property type="entry name" value="Glutaredoxin"/>
    <property type="match status" value="1"/>
</dbReference>
<dbReference type="InterPro" id="IPR036249">
    <property type="entry name" value="Thioredoxin-like_sf"/>
</dbReference>
<dbReference type="CDD" id="cd03205">
    <property type="entry name" value="GST_C_6"/>
    <property type="match status" value="1"/>
</dbReference>
<dbReference type="PROSITE" id="PS50404">
    <property type="entry name" value="GST_NTER"/>
    <property type="match status" value="1"/>
</dbReference>